<dbReference type="AlphaFoldDB" id="A0A8D8U5H0"/>
<accession>A0A8D8U5H0</accession>
<reference evidence="1" key="1">
    <citation type="submission" date="2021-05" db="EMBL/GenBank/DDBJ databases">
        <authorList>
            <person name="Alioto T."/>
            <person name="Alioto T."/>
            <person name="Gomez Garrido J."/>
        </authorList>
    </citation>
    <scope>NUCLEOTIDE SEQUENCE</scope>
</reference>
<dbReference type="EMBL" id="HBUF01339709">
    <property type="protein sequence ID" value="CAG6701136.1"/>
    <property type="molecule type" value="Transcribed_RNA"/>
</dbReference>
<name>A0A8D8U5H0_9HEMI</name>
<sequence length="124" mass="13577">MTMTTTEVDTTATTTEADTTTTDSVVVTTVTTVIMLLEPTTMTTIEEVAPAPADVITVRRAMKEDTDNLREDLTLVEVANTPLATWVLRSYQTIGFDEKKLQGGKIPSFCETLHLIPAGPERFI</sequence>
<organism evidence="1">
    <name type="scientific">Cacopsylla melanoneura</name>
    <dbReference type="NCBI Taxonomy" id="428564"/>
    <lineage>
        <taxon>Eukaryota</taxon>
        <taxon>Metazoa</taxon>
        <taxon>Ecdysozoa</taxon>
        <taxon>Arthropoda</taxon>
        <taxon>Hexapoda</taxon>
        <taxon>Insecta</taxon>
        <taxon>Pterygota</taxon>
        <taxon>Neoptera</taxon>
        <taxon>Paraneoptera</taxon>
        <taxon>Hemiptera</taxon>
        <taxon>Sternorrhyncha</taxon>
        <taxon>Psylloidea</taxon>
        <taxon>Psyllidae</taxon>
        <taxon>Psyllinae</taxon>
        <taxon>Cacopsylla</taxon>
    </lineage>
</organism>
<proteinExistence type="predicted"/>
<evidence type="ECO:0000313" key="1">
    <source>
        <dbReference type="EMBL" id="CAG6701136.1"/>
    </source>
</evidence>
<protein>
    <submittedName>
        <fullName evidence="1">Uncharacterized protein</fullName>
    </submittedName>
</protein>